<dbReference type="InterPro" id="IPR004175">
    <property type="entry name" value="RNA_CPDase"/>
</dbReference>
<evidence type="ECO:0000256" key="1">
    <source>
        <dbReference type="ARBA" id="ARBA00022801"/>
    </source>
</evidence>
<dbReference type="RefSeq" id="WP_379913673.1">
    <property type="nucleotide sequence ID" value="NZ_JBHUDD010000038.1"/>
</dbReference>
<feature type="active site" description="Proton acceptor" evidence="2">
    <location>
        <position position="119"/>
    </location>
</feature>
<dbReference type="Gene3D" id="3.90.1140.10">
    <property type="entry name" value="Cyclic phosphodiesterase"/>
    <property type="match status" value="1"/>
</dbReference>
<dbReference type="SUPFAM" id="SSF55144">
    <property type="entry name" value="LigT-like"/>
    <property type="match status" value="1"/>
</dbReference>
<protein>
    <recommendedName>
        <fullName evidence="2">RNA 2',3'-cyclic phosphodiesterase</fullName>
        <shortName evidence="2">RNA 2',3'-CPDase</shortName>
        <ecNumber evidence="2">3.1.4.58</ecNumber>
    </recommendedName>
</protein>
<dbReference type="EMBL" id="JBHUDD010000038">
    <property type="protein sequence ID" value="MFD1508748.1"/>
    <property type="molecule type" value="Genomic_DNA"/>
</dbReference>
<dbReference type="Proteomes" id="UP001597186">
    <property type="component" value="Unassembled WGS sequence"/>
</dbReference>
<sequence length="181" mass="19601">MRAFVALPLPDAVCETLALWCDDLGVGRAVPEDNMHLTLAFLDEVALPTLQVLNEGLEALVFDPFPLRLAGIDLMGARGSQVLAIRGQGGVALSGLQSKVAQAARMAGIDLPRRRFRPHVTLVRLGPRLAMQDEARLGRFLAAFADAALDPFEVSRLALYRSHLTRDGAEYEVLADYPAAP</sequence>
<feature type="short sequence motif" description="HXTX 2" evidence="2">
    <location>
        <begin position="119"/>
        <end position="122"/>
    </location>
</feature>
<dbReference type="EC" id="3.1.4.58" evidence="2"/>
<reference evidence="4" key="1">
    <citation type="journal article" date="2019" name="Int. J. Syst. Evol. Microbiol.">
        <title>The Global Catalogue of Microorganisms (GCM) 10K type strain sequencing project: providing services to taxonomists for standard genome sequencing and annotation.</title>
        <authorList>
            <consortium name="The Broad Institute Genomics Platform"/>
            <consortium name="The Broad Institute Genome Sequencing Center for Infectious Disease"/>
            <person name="Wu L."/>
            <person name="Ma J."/>
        </authorList>
    </citation>
    <scope>NUCLEOTIDE SEQUENCE [LARGE SCALE GENOMIC DNA]</scope>
    <source>
        <strain evidence="4">CGMCC 1.12477</strain>
    </source>
</reference>
<comment type="catalytic activity">
    <reaction evidence="2">
        <text>a 3'-end 2',3'-cyclophospho-ribonucleotide-RNA + H2O = a 3'-end 2'-phospho-ribonucleotide-RNA + H(+)</text>
        <dbReference type="Rhea" id="RHEA:11828"/>
        <dbReference type="Rhea" id="RHEA-COMP:10464"/>
        <dbReference type="Rhea" id="RHEA-COMP:17353"/>
        <dbReference type="ChEBI" id="CHEBI:15377"/>
        <dbReference type="ChEBI" id="CHEBI:15378"/>
        <dbReference type="ChEBI" id="CHEBI:83064"/>
        <dbReference type="ChEBI" id="CHEBI:173113"/>
        <dbReference type="EC" id="3.1.4.58"/>
    </reaction>
</comment>
<evidence type="ECO:0000313" key="3">
    <source>
        <dbReference type="EMBL" id="MFD1508748.1"/>
    </source>
</evidence>
<comment type="function">
    <text evidence="2">Hydrolyzes RNA 2',3'-cyclic phosphodiester to an RNA 2'-phosphomonoester.</text>
</comment>
<evidence type="ECO:0000256" key="2">
    <source>
        <dbReference type="HAMAP-Rule" id="MF_01940"/>
    </source>
</evidence>
<feature type="short sequence motif" description="HXTX 1" evidence="2">
    <location>
        <begin position="36"/>
        <end position="39"/>
    </location>
</feature>
<evidence type="ECO:0000313" key="4">
    <source>
        <dbReference type="Proteomes" id="UP001597186"/>
    </source>
</evidence>
<keyword evidence="4" id="KW-1185">Reference proteome</keyword>
<dbReference type="PANTHER" id="PTHR35561">
    <property type="entry name" value="RNA 2',3'-CYCLIC PHOSPHODIESTERASE"/>
    <property type="match status" value="1"/>
</dbReference>
<dbReference type="InterPro" id="IPR009097">
    <property type="entry name" value="Cyclic_Pdiesterase"/>
</dbReference>
<comment type="similarity">
    <text evidence="2">Belongs to the 2H phosphoesterase superfamily. ThpR family.</text>
</comment>
<organism evidence="3 4">
    <name type="scientific">Lacimonas salitolerans</name>
    <dbReference type="NCBI Taxonomy" id="1323750"/>
    <lineage>
        <taxon>Bacteria</taxon>
        <taxon>Pseudomonadati</taxon>
        <taxon>Pseudomonadota</taxon>
        <taxon>Alphaproteobacteria</taxon>
        <taxon>Rhodobacterales</taxon>
        <taxon>Paracoccaceae</taxon>
        <taxon>Lacimonas</taxon>
    </lineage>
</organism>
<accession>A0ABW4EF36</accession>
<keyword evidence="1 2" id="KW-0378">Hydrolase</keyword>
<gene>
    <name evidence="3" type="primary">thpR</name>
    <name evidence="3" type="ORF">ACFTOW_04970</name>
</gene>
<dbReference type="HAMAP" id="MF_01940">
    <property type="entry name" value="RNA_CPDase"/>
    <property type="match status" value="1"/>
</dbReference>
<name>A0ABW4EF36_9RHOB</name>
<feature type="active site" description="Proton donor" evidence="2">
    <location>
        <position position="36"/>
    </location>
</feature>
<proteinExistence type="inferred from homology"/>
<dbReference type="NCBIfam" id="TIGR02258">
    <property type="entry name" value="2_5_ligase"/>
    <property type="match status" value="1"/>
</dbReference>
<dbReference type="PANTHER" id="PTHR35561:SF1">
    <property type="entry name" value="RNA 2',3'-CYCLIC PHOSPHODIESTERASE"/>
    <property type="match status" value="1"/>
</dbReference>
<comment type="caution">
    <text evidence="3">The sequence shown here is derived from an EMBL/GenBank/DDBJ whole genome shotgun (WGS) entry which is preliminary data.</text>
</comment>
<dbReference type="Pfam" id="PF13563">
    <property type="entry name" value="2_5_RNA_ligase2"/>
    <property type="match status" value="1"/>
</dbReference>